<keyword evidence="6 9" id="KW-0731">Sigma factor</keyword>
<dbReference type="PANTHER" id="PTHR32248">
    <property type="entry name" value="RNA POLYMERASE SIGMA-54 FACTOR"/>
    <property type="match status" value="1"/>
</dbReference>
<dbReference type="Pfam" id="PF04963">
    <property type="entry name" value="Sigma54_CBD"/>
    <property type="match status" value="1"/>
</dbReference>
<dbReference type="PRINTS" id="PR00045">
    <property type="entry name" value="SIGMA54FCT"/>
</dbReference>
<protein>
    <recommendedName>
        <fullName evidence="9">RNA polymerase sigma-54 factor</fullName>
    </recommendedName>
</protein>
<dbReference type="PANTHER" id="PTHR32248:SF4">
    <property type="entry name" value="RNA POLYMERASE SIGMA-54 FACTOR"/>
    <property type="match status" value="1"/>
</dbReference>
<evidence type="ECO:0000256" key="7">
    <source>
        <dbReference type="ARBA" id="ARBA00023125"/>
    </source>
</evidence>
<dbReference type="PIRSF" id="PIRSF000774">
    <property type="entry name" value="RpoN"/>
    <property type="match status" value="1"/>
</dbReference>
<evidence type="ECO:0000259" key="11">
    <source>
        <dbReference type="Pfam" id="PF04963"/>
    </source>
</evidence>
<dbReference type="InterPro" id="IPR000394">
    <property type="entry name" value="RNA_pol_sigma_54"/>
</dbReference>
<dbReference type="Pfam" id="PF04552">
    <property type="entry name" value="Sigma54_DBD"/>
    <property type="match status" value="1"/>
</dbReference>
<evidence type="ECO:0000256" key="8">
    <source>
        <dbReference type="ARBA" id="ARBA00023163"/>
    </source>
</evidence>
<dbReference type="InterPro" id="IPR038709">
    <property type="entry name" value="RpoN_core-bd_sf"/>
</dbReference>
<dbReference type="Proteomes" id="UP000192330">
    <property type="component" value="Unassembled WGS sequence"/>
</dbReference>
<sequence>MSLGFKLGVKQTQVFRLGQVVSVLQMSAGQLDDHLKEVAEANPMVIPRRRPGAGASTTDVLEMTAVEEAGSLYSHVFRALAGLIAQGGMMERVITALMGELEPSGWLGRPVEDIAETLGLTPQLIETALKVVQRRVEPTGIFARNLEECLRLQLEDRDAVTPAMSTVLAHLSTLEGGGTCALVAATGLHENEVSNCLAMIRCLDPKPGGAFVTDPTLMREPDVRVVPSGDGWDIEFISSLKDDIDIANIPRSQQSEMTREALAKARALKQALDIRQSALRQVVGQIVERQGGFLRSGASALTPMTMSEIAQATGFHLSTVSRVLNGLLIEGPIGIVAARSLFVGAASAQTAHSRTQVRARIQALLADEDPKRPISDRRLTTLLQSEGITVSRRIVSKYRHDAGILAAAVRRRQA</sequence>
<evidence type="ECO:0000256" key="4">
    <source>
        <dbReference type="ARBA" id="ARBA00022695"/>
    </source>
</evidence>
<dbReference type="EMBL" id="FWYD01000012">
    <property type="protein sequence ID" value="SMC94845.1"/>
    <property type="molecule type" value="Genomic_DNA"/>
</dbReference>
<proteinExistence type="inferred from homology"/>
<keyword evidence="5 9" id="KW-0805">Transcription regulation</keyword>
<dbReference type="PROSITE" id="PS50044">
    <property type="entry name" value="SIGMA54_3"/>
    <property type="match status" value="1"/>
</dbReference>
<dbReference type="GO" id="GO:0000428">
    <property type="term" value="C:DNA-directed RNA polymerase complex"/>
    <property type="evidence" value="ECO:0007669"/>
    <property type="project" value="UniProtKB-KW"/>
</dbReference>
<comment type="function">
    <text evidence="9">Sigma factors are initiation factors that promote the attachment of RNA polymerase to specific initiation sites and are then released.</text>
</comment>
<keyword evidence="4 9" id="KW-0548">Nucleotidyltransferase</keyword>
<feature type="domain" description="RNA polymerase sigma factor 54 DNA-binding" evidence="10">
    <location>
        <begin position="257"/>
        <end position="412"/>
    </location>
</feature>
<dbReference type="GO" id="GO:0016987">
    <property type="term" value="F:sigma factor activity"/>
    <property type="evidence" value="ECO:0007669"/>
    <property type="project" value="UniProtKB-KW"/>
</dbReference>
<keyword evidence="2 9" id="KW-0240">DNA-directed RNA polymerase</keyword>
<dbReference type="OrthoDB" id="9814402at2"/>
<keyword evidence="13" id="KW-1185">Reference proteome</keyword>
<dbReference type="AlphaFoldDB" id="A0A1W2DBJ8"/>
<evidence type="ECO:0000256" key="2">
    <source>
        <dbReference type="ARBA" id="ARBA00022478"/>
    </source>
</evidence>
<dbReference type="GO" id="GO:0016779">
    <property type="term" value="F:nucleotidyltransferase activity"/>
    <property type="evidence" value="ECO:0007669"/>
    <property type="project" value="UniProtKB-KW"/>
</dbReference>
<evidence type="ECO:0000313" key="13">
    <source>
        <dbReference type="Proteomes" id="UP000192330"/>
    </source>
</evidence>
<keyword evidence="8 9" id="KW-0804">Transcription</keyword>
<organism evidence="12 13">
    <name type="scientific">Primorskyibacter flagellatus</name>
    <dbReference type="NCBI Taxonomy" id="1387277"/>
    <lineage>
        <taxon>Bacteria</taxon>
        <taxon>Pseudomonadati</taxon>
        <taxon>Pseudomonadota</taxon>
        <taxon>Alphaproteobacteria</taxon>
        <taxon>Rhodobacterales</taxon>
        <taxon>Roseobacteraceae</taxon>
        <taxon>Primorskyibacter</taxon>
    </lineage>
</organism>
<evidence type="ECO:0000313" key="12">
    <source>
        <dbReference type="EMBL" id="SMC94845.1"/>
    </source>
</evidence>
<keyword evidence="3 9" id="KW-0808">Transferase</keyword>
<dbReference type="InterPro" id="IPR007634">
    <property type="entry name" value="RNA_pol_sigma_54_DNA-bd"/>
</dbReference>
<accession>A0A1W2DBJ8</accession>
<dbReference type="PROSITE" id="PS00717">
    <property type="entry name" value="SIGMA54_1"/>
    <property type="match status" value="1"/>
</dbReference>
<dbReference type="STRING" id="1387277.SAMN06295998_11287"/>
<dbReference type="Gene3D" id="1.10.10.60">
    <property type="entry name" value="Homeodomain-like"/>
    <property type="match status" value="1"/>
</dbReference>
<dbReference type="GO" id="GO:0003677">
    <property type="term" value="F:DNA binding"/>
    <property type="evidence" value="ECO:0007669"/>
    <property type="project" value="UniProtKB-KW"/>
</dbReference>
<gene>
    <name evidence="12" type="ORF">SAMN06295998_11287</name>
</gene>
<dbReference type="GO" id="GO:0001216">
    <property type="term" value="F:DNA-binding transcription activator activity"/>
    <property type="evidence" value="ECO:0007669"/>
    <property type="project" value="InterPro"/>
</dbReference>
<evidence type="ECO:0000256" key="5">
    <source>
        <dbReference type="ARBA" id="ARBA00023015"/>
    </source>
</evidence>
<reference evidence="12 13" key="1">
    <citation type="submission" date="2017-04" db="EMBL/GenBank/DDBJ databases">
        <authorList>
            <person name="Afonso C.L."/>
            <person name="Miller P.J."/>
            <person name="Scott M.A."/>
            <person name="Spackman E."/>
            <person name="Goraichik I."/>
            <person name="Dimitrov K.M."/>
            <person name="Suarez D.L."/>
            <person name="Swayne D.E."/>
        </authorList>
    </citation>
    <scope>NUCLEOTIDE SEQUENCE [LARGE SCALE GENOMIC DNA]</scope>
    <source>
        <strain evidence="12 13">CGMCC 1.12644</strain>
    </source>
</reference>
<dbReference type="GO" id="GO:0006352">
    <property type="term" value="P:DNA-templated transcription initiation"/>
    <property type="evidence" value="ECO:0007669"/>
    <property type="project" value="InterPro"/>
</dbReference>
<evidence type="ECO:0000256" key="6">
    <source>
        <dbReference type="ARBA" id="ARBA00023082"/>
    </source>
</evidence>
<keyword evidence="7 9" id="KW-0238">DNA-binding</keyword>
<evidence type="ECO:0000259" key="10">
    <source>
        <dbReference type="Pfam" id="PF04552"/>
    </source>
</evidence>
<dbReference type="Gene3D" id="1.10.10.1330">
    <property type="entry name" value="RNA polymerase sigma-54 factor, core-binding domain"/>
    <property type="match status" value="1"/>
</dbReference>
<feature type="domain" description="RNA polymerase sigma factor 54 core-binding" evidence="11">
    <location>
        <begin position="67"/>
        <end position="246"/>
    </location>
</feature>
<name>A0A1W2DBJ8_9RHOB</name>
<dbReference type="InterPro" id="IPR007046">
    <property type="entry name" value="RNA_pol_sigma_54_core-bd"/>
</dbReference>
<evidence type="ECO:0000256" key="9">
    <source>
        <dbReference type="PIRNR" id="PIRNR000774"/>
    </source>
</evidence>
<evidence type="ECO:0000256" key="1">
    <source>
        <dbReference type="ARBA" id="ARBA00008798"/>
    </source>
</evidence>
<evidence type="ECO:0000256" key="3">
    <source>
        <dbReference type="ARBA" id="ARBA00022679"/>
    </source>
</evidence>
<comment type="similarity">
    <text evidence="1 9">Belongs to the sigma-54 factor family.</text>
</comment>